<evidence type="ECO:0000256" key="9">
    <source>
        <dbReference type="ARBA" id="ARBA00022833"/>
    </source>
</evidence>
<evidence type="ECO:0000256" key="7">
    <source>
        <dbReference type="ARBA" id="ARBA00022741"/>
    </source>
</evidence>
<feature type="compositionally biased region" description="Pro residues" evidence="14">
    <location>
        <begin position="20"/>
        <end position="29"/>
    </location>
</feature>
<dbReference type="EMBL" id="CAFBPS010000001">
    <property type="protein sequence ID" value="CAB5016868.1"/>
    <property type="molecule type" value="Genomic_DNA"/>
</dbReference>
<dbReference type="GO" id="GO:0008270">
    <property type="term" value="F:zinc ion binding"/>
    <property type="evidence" value="ECO:0007669"/>
    <property type="project" value="InterPro"/>
</dbReference>
<dbReference type="InterPro" id="IPR000642">
    <property type="entry name" value="Peptidase_M41"/>
</dbReference>
<dbReference type="InterPro" id="IPR050928">
    <property type="entry name" value="ATP-dep_Zn_Metalloprotease"/>
</dbReference>
<keyword evidence="11 15" id="KW-1133">Transmembrane helix</keyword>
<organism evidence="18">
    <name type="scientific">freshwater metagenome</name>
    <dbReference type="NCBI Taxonomy" id="449393"/>
    <lineage>
        <taxon>unclassified sequences</taxon>
        <taxon>metagenomes</taxon>
        <taxon>ecological metagenomes</taxon>
    </lineage>
</organism>
<dbReference type="InterPro" id="IPR011546">
    <property type="entry name" value="Pept_M41_FtsH_extracell"/>
</dbReference>
<comment type="similarity">
    <text evidence="3">In the C-terminal section; belongs to the peptidase M41 family.</text>
</comment>
<feature type="region of interest" description="Disordered" evidence="14">
    <location>
        <begin position="1"/>
        <end position="61"/>
    </location>
</feature>
<keyword evidence="5 15" id="KW-0812">Transmembrane</keyword>
<dbReference type="HAMAP" id="MF_01458">
    <property type="entry name" value="FtsH"/>
    <property type="match status" value="1"/>
</dbReference>
<evidence type="ECO:0000259" key="16">
    <source>
        <dbReference type="SMART" id="SM00382"/>
    </source>
</evidence>
<dbReference type="GO" id="GO:0005524">
    <property type="term" value="F:ATP binding"/>
    <property type="evidence" value="ECO:0007669"/>
    <property type="project" value="UniProtKB-KW"/>
</dbReference>
<evidence type="ECO:0000256" key="3">
    <source>
        <dbReference type="ARBA" id="ARBA00010044"/>
    </source>
</evidence>
<reference evidence="18" key="1">
    <citation type="submission" date="2020-05" db="EMBL/GenBank/DDBJ databases">
        <authorList>
            <person name="Chiriac C."/>
            <person name="Salcher M."/>
            <person name="Ghai R."/>
            <person name="Kavagutti S V."/>
        </authorList>
    </citation>
    <scope>NUCLEOTIDE SEQUENCE</scope>
</reference>
<comment type="cofactor">
    <cofactor evidence="1">
        <name>Zn(2+)</name>
        <dbReference type="ChEBI" id="CHEBI:29105"/>
    </cofactor>
</comment>
<keyword evidence="7" id="KW-0547">Nucleotide-binding</keyword>
<sequence length="668" mass="72859">MPDPPSVAARSYHGGMSESTPPPPPPSPAPSSSNNPNRKLGHSQSPKDAPTPDGKPAGRPSLPKWSPWVLLGLILVLIFGPQLLPGPDREKLGFEEFITQVTNGKVDEVKLNNSTLTITGTFTDGSSFSTTAPPGFPNESDRDLLRTQGVDFKPSTPQSNWVMNLIPLLLPFILVMGFLMWMNKRASGQMGNMMSIGRSRAKAYDADRPSTTFADIAGYEGVKTEIKEVVDFLRMPERFKEIGAKVPKGMLLVGPPGTGKTLFARAVAGEAGVGFLSVTGSDFMEMFVGVGASRVRDLFQQARKMGKAIIFIDEIDSIGRKRGAGLGGGHDEREQTLNQMLSEMDGFETSEGIVILAATNRPDVLDPALLRPGRFDRQIVVPLPEFEERAAILRVHSRDKRMGPDVDLDTMAKGTPGMSGADLANLVNESALFAVRRASAQIERIDFESARDRIMMGARRDSLILSAEEKRVTAYHEGGHAILATVLPHGDALHKVTILPRGMALGVTQTLPEERHSFSKDYILDRICMALGGRVAEDLVFQQQTTGASNDLEVVTGLARRMVREWGMSDKVGPMAWHNQQNVFLGEDLMTGGREYSDDTARLMDEEINAILRKQEVRATELLTKHRIGLDLVAQALLDKETIDGDLVNALVQQGLDGTTQFPVSITE</sequence>
<dbReference type="EMBL" id="CAFBMF010000003">
    <property type="protein sequence ID" value="CAB4888053.1"/>
    <property type="molecule type" value="Genomic_DNA"/>
</dbReference>
<evidence type="ECO:0000256" key="6">
    <source>
        <dbReference type="ARBA" id="ARBA00022723"/>
    </source>
</evidence>
<dbReference type="GO" id="GO:0016887">
    <property type="term" value="F:ATP hydrolysis activity"/>
    <property type="evidence" value="ECO:0007669"/>
    <property type="project" value="InterPro"/>
</dbReference>
<evidence type="ECO:0000256" key="2">
    <source>
        <dbReference type="ARBA" id="ARBA00004370"/>
    </source>
</evidence>
<evidence type="ECO:0000313" key="19">
    <source>
        <dbReference type="EMBL" id="CAB4801711.1"/>
    </source>
</evidence>
<dbReference type="InterPro" id="IPR003959">
    <property type="entry name" value="ATPase_AAA_core"/>
</dbReference>
<dbReference type="PANTHER" id="PTHR43655">
    <property type="entry name" value="ATP-DEPENDENT PROTEASE"/>
    <property type="match status" value="1"/>
</dbReference>
<evidence type="ECO:0000313" key="22">
    <source>
        <dbReference type="EMBL" id="CAB5016868.1"/>
    </source>
</evidence>
<evidence type="ECO:0000313" key="21">
    <source>
        <dbReference type="EMBL" id="CAB4888053.1"/>
    </source>
</evidence>
<dbReference type="AlphaFoldDB" id="A0A6J6UKS9"/>
<name>A0A6J6UKS9_9ZZZZ</name>
<dbReference type="GO" id="GO:0004176">
    <property type="term" value="F:ATP-dependent peptidase activity"/>
    <property type="evidence" value="ECO:0007669"/>
    <property type="project" value="InterPro"/>
</dbReference>
<dbReference type="InterPro" id="IPR003960">
    <property type="entry name" value="ATPase_AAA_CS"/>
</dbReference>
<dbReference type="InterPro" id="IPR041569">
    <property type="entry name" value="AAA_lid_3"/>
</dbReference>
<proteinExistence type="inferred from homology"/>
<dbReference type="Pfam" id="PF01434">
    <property type="entry name" value="Peptidase_M41"/>
    <property type="match status" value="1"/>
</dbReference>
<dbReference type="InterPro" id="IPR027417">
    <property type="entry name" value="P-loop_NTPase"/>
</dbReference>
<feature type="transmembrane region" description="Helical" evidence="15">
    <location>
        <begin position="65"/>
        <end position="84"/>
    </location>
</feature>
<evidence type="ECO:0000313" key="20">
    <source>
        <dbReference type="EMBL" id="CAB4857812.1"/>
    </source>
</evidence>
<evidence type="ECO:0000313" key="18">
    <source>
        <dbReference type="EMBL" id="CAB4760571.1"/>
    </source>
</evidence>
<dbReference type="InterPro" id="IPR005936">
    <property type="entry name" value="FtsH"/>
</dbReference>
<evidence type="ECO:0000256" key="13">
    <source>
        <dbReference type="ARBA" id="ARBA00023136"/>
    </source>
</evidence>
<evidence type="ECO:0000256" key="10">
    <source>
        <dbReference type="ARBA" id="ARBA00022840"/>
    </source>
</evidence>
<dbReference type="CDD" id="cd19501">
    <property type="entry name" value="RecA-like_FtsH"/>
    <property type="match status" value="1"/>
</dbReference>
<dbReference type="PANTHER" id="PTHR43655:SF2">
    <property type="entry name" value="AFG3 LIKE MATRIX AAA PEPTIDASE SUBUNIT 2, ISOFORM A"/>
    <property type="match status" value="1"/>
</dbReference>
<dbReference type="NCBIfam" id="TIGR01241">
    <property type="entry name" value="FtsH_fam"/>
    <property type="match status" value="1"/>
</dbReference>
<dbReference type="EMBL" id="CAFAAL010000047">
    <property type="protein sequence ID" value="CAB4801711.1"/>
    <property type="molecule type" value="Genomic_DNA"/>
</dbReference>
<dbReference type="PROSITE" id="PS00674">
    <property type="entry name" value="AAA"/>
    <property type="match status" value="1"/>
</dbReference>
<comment type="subcellular location">
    <subcellularLocation>
        <location evidence="2">Membrane</location>
    </subcellularLocation>
</comment>
<evidence type="ECO:0000256" key="12">
    <source>
        <dbReference type="ARBA" id="ARBA00023049"/>
    </source>
</evidence>
<keyword evidence="13 15" id="KW-0472">Membrane</keyword>
<dbReference type="SMART" id="SM00382">
    <property type="entry name" value="AAA"/>
    <property type="match status" value="1"/>
</dbReference>
<keyword evidence="6" id="KW-0479">Metal-binding</keyword>
<dbReference type="GO" id="GO:0016020">
    <property type="term" value="C:membrane"/>
    <property type="evidence" value="ECO:0007669"/>
    <property type="project" value="UniProtKB-SubCell"/>
</dbReference>
<feature type="transmembrane region" description="Helical" evidence="15">
    <location>
        <begin position="161"/>
        <end position="181"/>
    </location>
</feature>
<evidence type="ECO:0000256" key="14">
    <source>
        <dbReference type="SAM" id="MobiDB-lite"/>
    </source>
</evidence>
<keyword evidence="4" id="KW-0645">Protease</keyword>
<dbReference type="Pfam" id="PF17862">
    <property type="entry name" value="AAA_lid_3"/>
    <property type="match status" value="1"/>
</dbReference>
<dbReference type="FunFam" id="1.10.8.60:FF:000001">
    <property type="entry name" value="ATP-dependent zinc metalloprotease FtsH"/>
    <property type="match status" value="1"/>
</dbReference>
<evidence type="ECO:0000256" key="8">
    <source>
        <dbReference type="ARBA" id="ARBA00022801"/>
    </source>
</evidence>
<dbReference type="EMBL" id="CAFBLJ010000008">
    <property type="protein sequence ID" value="CAB4857812.1"/>
    <property type="molecule type" value="Genomic_DNA"/>
</dbReference>
<dbReference type="Gene3D" id="3.30.720.210">
    <property type="match status" value="1"/>
</dbReference>
<dbReference type="InterPro" id="IPR037219">
    <property type="entry name" value="Peptidase_M41-like"/>
</dbReference>
<evidence type="ECO:0000256" key="4">
    <source>
        <dbReference type="ARBA" id="ARBA00022670"/>
    </source>
</evidence>
<dbReference type="EMBL" id="CAEZYH010000004">
    <property type="protein sequence ID" value="CAB4707719.1"/>
    <property type="molecule type" value="Genomic_DNA"/>
</dbReference>
<dbReference type="Gene3D" id="1.20.58.760">
    <property type="entry name" value="Peptidase M41"/>
    <property type="match status" value="1"/>
</dbReference>
<evidence type="ECO:0000256" key="11">
    <source>
        <dbReference type="ARBA" id="ARBA00022989"/>
    </source>
</evidence>
<dbReference type="SUPFAM" id="SSF140990">
    <property type="entry name" value="FtsH protease domain-like"/>
    <property type="match status" value="1"/>
</dbReference>
<dbReference type="GO" id="GO:0006508">
    <property type="term" value="P:proteolysis"/>
    <property type="evidence" value="ECO:0007669"/>
    <property type="project" value="UniProtKB-KW"/>
</dbReference>
<evidence type="ECO:0000256" key="5">
    <source>
        <dbReference type="ARBA" id="ARBA00022692"/>
    </source>
</evidence>
<keyword evidence="8" id="KW-0378">Hydrolase</keyword>
<gene>
    <name evidence="17" type="ORF">UFOPK2658_00197</name>
    <name evidence="18" type="ORF">UFOPK2880_00078</name>
    <name evidence="19" type="ORF">UFOPK3004_00715</name>
    <name evidence="20" type="ORF">UFOPK3304_00280</name>
    <name evidence="21" type="ORF">UFOPK3494_00097</name>
    <name evidence="22" type="ORF">UFOPK4134_00041</name>
</gene>
<keyword evidence="10" id="KW-0067">ATP-binding</keyword>
<dbReference type="GO" id="GO:0004222">
    <property type="term" value="F:metalloendopeptidase activity"/>
    <property type="evidence" value="ECO:0007669"/>
    <property type="project" value="InterPro"/>
</dbReference>
<evidence type="ECO:0000256" key="1">
    <source>
        <dbReference type="ARBA" id="ARBA00001947"/>
    </source>
</evidence>
<dbReference type="FunFam" id="3.40.50.300:FF:000001">
    <property type="entry name" value="ATP-dependent zinc metalloprotease FtsH"/>
    <property type="match status" value="1"/>
</dbReference>
<dbReference type="FunFam" id="1.20.58.760:FF:000001">
    <property type="entry name" value="ATP-dependent zinc metalloprotease FtsH"/>
    <property type="match status" value="1"/>
</dbReference>
<keyword evidence="12" id="KW-0482">Metalloprotease</keyword>
<accession>A0A6J6UKS9</accession>
<dbReference type="SUPFAM" id="SSF52540">
    <property type="entry name" value="P-loop containing nucleoside triphosphate hydrolases"/>
    <property type="match status" value="1"/>
</dbReference>
<dbReference type="InterPro" id="IPR003593">
    <property type="entry name" value="AAA+_ATPase"/>
</dbReference>
<dbReference type="Pfam" id="PF00004">
    <property type="entry name" value="AAA"/>
    <property type="match status" value="1"/>
</dbReference>
<dbReference type="Pfam" id="PF06480">
    <property type="entry name" value="FtsH_ext"/>
    <property type="match status" value="1"/>
</dbReference>
<feature type="domain" description="AAA+ ATPase" evidence="16">
    <location>
        <begin position="246"/>
        <end position="385"/>
    </location>
</feature>
<evidence type="ECO:0000313" key="17">
    <source>
        <dbReference type="EMBL" id="CAB4707719.1"/>
    </source>
</evidence>
<evidence type="ECO:0000256" key="15">
    <source>
        <dbReference type="SAM" id="Phobius"/>
    </source>
</evidence>
<dbReference type="EMBL" id="CAEZZP010000002">
    <property type="protein sequence ID" value="CAB4760571.1"/>
    <property type="molecule type" value="Genomic_DNA"/>
</dbReference>
<keyword evidence="9" id="KW-0862">Zinc</keyword>
<dbReference type="Gene3D" id="3.40.50.300">
    <property type="entry name" value="P-loop containing nucleotide triphosphate hydrolases"/>
    <property type="match status" value="1"/>
</dbReference>
<dbReference type="Gene3D" id="1.10.8.60">
    <property type="match status" value="1"/>
</dbReference>
<protein>
    <submittedName>
        <fullName evidence="18">Unannotated protein</fullName>
    </submittedName>
</protein>